<evidence type="ECO:0000313" key="1">
    <source>
        <dbReference type="EMBL" id="RCG20985.1"/>
    </source>
</evidence>
<dbReference type="AlphaFoldDB" id="A0A367ETR4"/>
<name>A0A367ETR4_9ACTN</name>
<dbReference type="InterPro" id="IPR015987">
    <property type="entry name" value="UCP022704"/>
</dbReference>
<dbReference type="Proteomes" id="UP000253094">
    <property type="component" value="Unassembled WGS sequence"/>
</dbReference>
<keyword evidence="2" id="KW-1185">Reference proteome</keyword>
<protein>
    <submittedName>
        <fullName evidence="1">DUF1349 domain-containing protein</fullName>
    </submittedName>
</protein>
<dbReference type="PANTHER" id="PTHR35332:SF2">
    <property type="entry name" value="REGULATION OF ENOLASE PROTEIN 1"/>
    <property type="match status" value="1"/>
</dbReference>
<dbReference type="Gene3D" id="2.60.120.200">
    <property type="match status" value="1"/>
</dbReference>
<comment type="caution">
    <text evidence="1">The sequence shown here is derived from an EMBL/GenBank/DDBJ whole genome shotgun (WGS) entry which is preliminary data.</text>
</comment>
<dbReference type="Pfam" id="PF07081">
    <property type="entry name" value="DUF1349"/>
    <property type="match status" value="1"/>
</dbReference>
<accession>A0A367ETR4</accession>
<dbReference type="PIRSF" id="PIRSF022704">
    <property type="entry name" value="UCP022704"/>
    <property type="match status" value="1"/>
</dbReference>
<dbReference type="InterPro" id="IPR013320">
    <property type="entry name" value="ConA-like_dom_sf"/>
</dbReference>
<gene>
    <name evidence="1" type="ORF">DQ384_36935</name>
</gene>
<dbReference type="InterPro" id="IPR009784">
    <property type="entry name" value="DUF1349"/>
</dbReference>
<dbReference type="OrthoDB" id="9814707at2"/>
<dbReference type="PANTHER" id="PTHR35332">
    <property type="entry name" value="REGULATION OF ENOLASE PROTEIN 1"/>
    <property type="match status" value="1"/>
</dbReference>
<evidence type="ECO:0000313" key="2">
    <source>
        <dbReference type="Proteomes" id="UP000253094"/>
    </source>
</evidence>
<proteinExistence type="predicted"/>
<dbReference type="EMBL" id="QOIL01000031">
    <property type="protein sequence ID" value="RCG20985.1"/>
    <property type="molecule type" value="Genomic_DNA"/>
</dbReference>
<organism evidence="1 2">
    <name type="scientific">Sphaerisporangium album</name>
    <dbReference type="NCBI Taxonomy" id="509200"/>
    <lineage>
        <taxon>Bacteria</taxon>
        <taxon>Bacillati</taxon>
        <taxon>Actinomycetota</taxon>
        <taxon>Actinomycetes</taxon>
        <taxon>Streptosporangiales</taxon>
        <taxon>Streptosporangiaceae</taxon>
        <taxon>Sphaerisporangium</taxon>
    </lineage>
</organism>
<sequence length="187" mass="20262">MSQDFTGWQWINEPAKWSPGTAGDDLVVTADARTDLWRVTHYGYSYDTAHLFGTTVTGDARVTTTFQAPWAAQYDQAGAMLRIDEKNWIKAGVEYVDGRLNVSAVVTRDFSDWSVAPALGAAETITVDLAREGDTVIVRYGLDGAEPVTMLRLAYFPPGVPALAGVMCAAPEGEGFEVRFTSISVSS</sequence>
<reference evidence="1 2" key="1">
    <citation type="submission" date="2018-06" db="EMBL/GenBank/DDBJ databases">
        <title>Sphaerisporangium craniellae sp. nov., isolated from a marine sponge in the South China Sea.</title>
        <authorList>
            <person name="Li L."/>
        </authorList>
    </citation>
    <scope>NUCLEOTIDE SEQUENCE [LARGE SCALE GENOMIC DNA]</scope>
    <source>
        <strain evidence="1 2">CCTCC AA 208026</strain>
    </source>
</reference>
<dbReference type="SUPFAM" id="SSF49899">
    <property type="entry name" value="Concanavalin A-like lectins/glucanases"/>
    <property type="match status" value="1"/>
</dbReference>
<dbReference type="RefSeq" id="WP_114033533.1">
    <property type="nucleotide sequence ID" value="NZ_QOIL01000031.1"/>
</dbReference>